<keyword evidence="2" id="KW-1185">Reference proteome</keyword>
<reference evidence="1" key="2">
    <citation type="journal article" date="2022" name="Res Sq">
        <title>Comparative Genomics Reveals Insights into the Divergent Evolution of Astigmatic Mites and Household Pest Adaptations.</title>
        <authorList>
            <person name="Xiong Q."/>
            <person name="Wan A.T.-Y."/>
            <person name="Liu X.-Y."/>
            <person name="Fung C.S.-H."/>
            <person name="Xiao X."/>
            <person name="Malainual N."/>
            <person name="Hou J."/>
            <person name="Wang L."/>
            <person name="Wang M."/>
            <person name="Yang K."/>
            <person name="Cui Y."/>
            <person name="Leung E."/>
            <person name="Nong W."/>
            <person name="Shin S.-K."/>
            <person name="Au S."/>
            <person name="Jeong K.Y."/>
            <person name="Chew F.T."/>
            <person name="Hui J."/>
            <person name="Leung T.F."/>
            <person name="Tungtrongchitr A."/>
            <person name="Zhong N."/>
            <person name="Liu Z."/>
            <person name="Tsui S."/>
        </authorList>
    </citation>
    <scope>NUCLEOTIDE SEQUENCE</scope>
    <source>
        <strain evidence="1">Derf</strain>
        <tissue evidence="1">Whole organism</tissue>
    </source>
</reference>
<gene>
    <name evidence="1" type="ORF">DERF_004030</name>
</gene>
<protein>
    <submittedName>
        <fullName evidence="1">Uncharacterized protein</fullName>
    </submittedName>
</protein>
<accession>A0A922IHG6</accession>
<reference evidence="1" key="1">
    <citation type="submission" date="2013-05" db="EMBL/GenBank/DDBJ databases">
        <authorList>
            <person name="Yim A.K.Y."/>
            <person name="Chan T.F."/>
            <person name="Ji K.M."/>
            <person name="Liu X.Y."/>
            <person name="Zhou J.W."/>
            <person name="Li R.Q."/>
            <person name="Yang K.Y."/>
            <person name="Li J."/>
            <person name="Li M."/>
            <person name="Law P.T.W."/>
            <person name="Wu Y.L."/>
            <person name="Cai Z.L."/>
            <person name="Qin H."/>
            <person name="Bao Y."/>
            <person name="Leung R.K.K."/>
            <person name="Ng P.K.S."/>
            <person name="Zou J."/>
            <person name="Zhong X.J."/>
            <person name="Ran P.X."/>
            <person name="Zhong N.S."/>
            <person name="Liu Z.G."/>
            <person name="Tsui S.K.W."/>
        </authorList>
    </citation>
    <scope>NUCLEOTIDE SEQUENCE</scope>
    <source>
        <strain evidence="1">Derf</strain>
        <tissue evidence="1">Whole organism</tissue>
    </source>
</reference>
<comment type="caution">
    <text evidence="1">The sequence shown here is derived from an EMBL/GenBank/DDBJ whole genome shotgun (WGS) entry which is preliminary data.</text>
</comment>
<organism evidence="1 2">
    <name type="scientific">Dermatophagoides farinae</name>
    <name type="common">American house dust mite</name>
    <dbReference type="NCBI Taxonomy" id="6954"/>
    <lineage>
        <taxon>Eukaryota</taxon>
        <taxon>Metazoa</taxon>
        <taxon>Ecdysozoa</taxon>
        <taxon>Arthropoda</taxon>
        <taxon>Chelicerata</taxon>
        <taxon>Arachnida</taxon>
        <taxon>Acari</taxon>
        <taxon>Acariformes</taxon>
        <taxon>Sarcoptiformes</taxon>
        <taxon>Astigmata</taxon>
        <taxon>Psoroptidia</taxon>
        <taxon>Analgoidea</taxon>
        <taxon>Pyroglyphidae</taxon>
        <taxon>Dermatophagoidinae</taxon>
        <taxon>Dermatophagoides</taxon>
    </lineage>
</organism>
<name>A0A922IHG6_DERFA</name>
<evidence type="ECO:0000313" key="2">
    <source>
        <dbReference type="Proteomes" id="UP000790347"/>
    </source>
</evidence>
<proteinExistence type="predicted"/>
<evidence type="ECO:0000313" key="1">
    <source>
        <dbReference type="EMBL" id="KAH9530208.1"/>
    </source>
</evidence>
<dbReference type="Proteomes" id="UP000790347">
    <property type="component" value="Unassembled WGS sequence"/>
</dbReference>
<sequence>MNSKENDVENNLSFIMHLNRKPVSIIEFNHKLSTICTTGRIKLFHSNGLKSYQQQSGIRMLAGSIERIACISPDSSNKTSETFVKSLPRQWDRLSNSCLRFVWPQ</sequence>
<dbReference type="EMBL" id="ASGP02000001">
    <property type="protein sequence ID" value="KAH9530208.1"/>
    <property type="molecule type" value="Genomic_DNA"/>
</dbReference>
<dbReference type="AlphaFoldDB" id="A0A922IHG6"/>